<sequence length="95" mass="10668">MINIFIAATAAYMPRACLEGISARKMTILGLQIRIFAVLYKIRRHLIHKQRQDSLKYVVGKHGVTAGTLAVQSKANRPVFGMKKVNHQASPHTRE</sequence>
<dbReference type="EMBL" id="JAMQGR010000001">
    <property type="protein sequence ID" value="MCM2564486.1"/>
    <property type="molecule type" value="Genomic_DNA"/>
</dbReference>
<name>A0ABT0WKA3_9BURK</name>
<accession>A0ABT0WKA3</accession>
<evidence type="ECO:0000313" key="1">
    <source>
        <dbReference type="EMBL" id="MCM2564486.1"/>
    </source>
</evidence>
<protein>
    <submittedName>
        <fullName evidence="1">Uncharacterized protein</fullName>
    </submittedName>
</protein>
<dbReference type="Proteomes" id="UP001202243">
    <property type="component" value="Unassembled WGS sequence"/>
</dbReference>
<reference evidence="1 2" key="1">
    <citation type="submission" date="2022-06" db="EMBL/GenBank/DDBJ databases">
        <title>Janthinobacterium kumbetensis sp. nov., isolated from spring water in Turkey.</title>
        <authorList>
            <person name="Inan Bektas K."/>
            <person name="Belduz A.A."/>
            <person name="Canakci S."/>
            <person name="Nalcaoglu A."/>
            <person name="Ceylan E."/>
            <person name="Kati H."/>
        </authorList>
    </citation>
    <scope>NUCLEOTIDE SEQUENCE [LARGE SCALE GENOMIC DNA]</scope>
    <source>
        <strain evidence="1 2">GK</strain>
    </source>
</reference>
<organism evidence="1 2">
    <name type="scientific">Janthinobacterium kumbetense</name>
    <dbReference type="NCBI Taxonomy" id="2950280"/>
    <lineage>
        <taxon>Bacteria</taxon>
        <taxon>Pseudomonadati</taxon>
        <taxon>Pseudomonadota</taxon>
        <taxon>Betaproteobacteria</taxon>
        <taxon>Burkholderiales</taxon>
        <taxon>Oxalobacteraceae</taxon>
        <taxon>Janthinobacterium</taxon>
    </lineage>
</organism>
<dbReference type="RefSeq" id="WP_251348459.1">
    <property type="nucleotide sequence ID" value="NZ_JAMQGR010000001.1"/>
</dbReference>
<comment type="caution">
    <text evidence="1">The sequence shown here is derived from an EMBL/GenBank/DDBJ whole genome shotgun (WGS) entry which is preliminary data.</text>
</comment>
<evidence type="ECO:0000313" key="2">
    <source>
        <dbReference type="Proteomes" id="UP001202243"/>
    </source>
</evidence>
<proteinExistence type="predicted"/>
<keyword evidence="2" id="KW-1185">Reference proteome</keyword>
<gene>
    <name evidence="1" type="ORF">NCG91_02685</name>
</gene>